<dbReference type="InterPro" id="IPR036909">
    <property type="entry name" value="Cyt_c-like_dom_sf"/>
</dbReference>
<keyword evidence="3 4" id="KW-0408">Iron</keyword>
<reference evidence="6" key="1">
    <citation type="submission" date="2022-09" db="EMBL/GenBank/DDBJ databases">
        <title>Comparative genomics and taxonomic characterization of three novel marine species of genus Reichenbachiella exhibiting antioxidant and polysaccharide degradation activities.</title>
        <authorList>
            <person name="Muhammad N."/>
            <person name="Lee Y.-J."/>
            <person name="Ko J."/>
            <person name="Kim S.-G."/>
        </authorList>
    </citation>
    <scope>NUCLEOTIDE SEQUENCE</scope>
    <source>
        <strain evidence="6">BKB1-1</strain>
    </source>
</reference>
<dbReference type="EMBL" id="CP106679">
    <property type="protein sequence ID" value="UXP30999.1"/>
    <property type="molecule type" value="Genomic_DNA"/>
</dbReference>
<name>A0ABY6CKE8_9BACT</name>
<evidence type="ECO:0000256" key="2">
    <source>
        <dbReference type="ARBA" id="ARBA00022723"/>
    </source>
</evidence>
<keyword evidence="1 4" id="KW-0349">Heme</keyword>
<protein>
    <recommendedName>
        <fullName evidence="5">Cytochrome c domain-containing protein</fullName>
    </recommendedName>
</protein>
<dbReference type="PROSITE" id="PS51007">
    <property type="entry name" value="CYTC"/>
    <property type="match status" value="1"/>
</dbReference>
<dbReference type="SUPFAM" id="SSF46626">
    <property type="entry name" value="Cytochrome c"/>
    <property type="match status" value="1"/>
</dbReference>
<keyword evidence="2 4" id="KW-0479">Metal-binding</keyword>
<accession>A0ABY6CKE8</accession>
<sequence>MLRNDCFACHSVVDRVAGPPYLDVSRRYLSPDAVLKKRLANKIAEGGGGLWYGGYMSPHPLLKLEQIDAMVDWVLAIHSMEQIWFQQCTPQQVSDWDLMERGRFRMEVSTNGNSEVLRSGHGDQVCFWGARAFASLEGKMVQVSGQVEVKVPGKYLFRLHKTGVGSLKINDQVVIREDVTDHEYIKELSEGSYSLVLNYQPVSASDTLILSWMTPSAEYFTVIGQ</sequence>
<evidence type="ECO:0000259" key="5">
    <source>
        <dbReference type="PROSITE" id="PS51007"/>
    </source>
</evidence>
<dbReference type="Gene3D" id="1.10.760.10">
    <property type="entry name" value="Cytochrome c-like domain"/>
    <property type="match status" value="1"/>
</dbReference>
<evidence type="ECO:0000256" key="3">
    <source>
        <dbReference type="ARBA" id="ARBA00023004"/>
    </source>
</evidence>
<feature type="domain" description="Cytochrome c" evidence="5">
    <location>
        <begin position="1"/>
        <end position="78"/>
    </location>
</feature>
<dbReference type="Proteomes" id="UP001065174">
    <property type="component" value="Chromosome"/>
</dbReference>
<dbReference type="InterPro" id="IPR009056">
    <property type="entry name" value="Cyt_c-like_dom"/>
</dbReference>
<evidence type="ECO:0000256" key="4">
    <source>
        <dbReference type="PROSITE-ProRule" id="PRU00433"/>
    </source>
</evidence>
<dbReference type="Pfam" id="PF00034">
    <property type="entry name" value="Cytochrom_C"/>
    <property type="match status" value="1"/>
</dbReference>
<dbReference type="RefSeq" id="WP_262308444.1">
    <property type="nucleotide sequence ID" value="NZ_CP106679.1"/>
</dbReference>
<gene>
    <name evidence="6" type="ORF">N6H18_11625</name>
</gene>
<keyword evidence="7" id="KW-1185">Reference proteome</keyword>
<evidence type="ECO:0000256" key="1">
    <source>
        <dbReference type="ARBA" id="ARBA00022617"/>
    </source>
</evidence>
<proteinExistence type="predicted"/>
<evidence type="ECO:0000313" key="7">
    <source>
        <dbReference type="Proteomes" id="UP001065174"/>
    </source>
</evidence>
<evidence type="ECO:0000313" key="6">
    <source>
        <dbReference type="EMBL" id="UXP30999.1"/>
    </source>
</evidence>
<organism evidence="6 7">
    <name type="scientific">Reichenbachiella agarivorans</name>
    <dbReference type="NCBI Taxonomy" id="2979464"/>
    <lineage>
        <taxon>Bacteria</taxon>
        <taxon>Pseudomonadati</taxon>
        <taxon>Bacteroidota</taxon>
        <taxon>Cytophagia</taxon>
        <taxon>Cytophagales</taxon>
        <taxon>Reichenbachiellaceae</taxon>
        <taxon>Reichenbachiella</taxon>
    </lineage>
</organism>